<dbReference type="InterPro" id="IPR050266">
    <property type="entry name" value="AB_hydrolase_sf"/>
</dbReference>
<dbReference type="RefSeq" id="WP_133592146.1">
    <property type="nucleotide sequence ID" value="NZ_CP037953.1"/>
</dbReference>
<dbReference type="EMBL" id="SNYM01000015">
    <property type="protein sequence ID" value="TDQ46051.1"/>
    <property type="molecule type" value="Genomic_DNA"/>
</dbReference>
<dbReference type="InterPro" id="IPR029058">
    <property type="entry name" value="AB_hydrolase_fold"/>
</dbReference>
<dbReference type="OrthoDB" id="5853561at2"/>
<dbReference type="GO" id="GO:0046464">
    <property type="term" value="P:acylglycerol catabolic process"/>
    <property type="evidence" value="ECO:0007669"/>
    <property type="project" value="TreeGrafter"/>
</dbReference>
<proteinExistence type="predicted"/>
<sequence>MIRIILADWRNRQQHLVINRFRLSYWLQGQGPSLLLLHGFPTSSWDWQALWPELTTRYQVLAMDFLGFGFSDKPYPHRYTIVEQADLIEKLCSELGITECRILAHDFGDSVAQELLARMMARQTSLQISAITFLNGGLFPETHRPVLAQRLLLSPLGPLIAKLMQKRTLQRNFRRIFGAGQSPTTEEIDGFWLLISLHQGKRVIPTIIRYMRERKVHRDRWLQAMQKSPIPLRLINGIDDPVSGRHLVDRYRQLIQHADVVELPGIGHYPQWEAPDAVLKQLLP</sequence>
<evidence type="ECO:0000259" key="1">
    <source>
        <dbReference type="Pfam" id="PF12697"/>
    </source>
</evidence>
<dbReference type="Pfam" id="PF12697">
    <property type="entry name" value="Abhydrolase_6"/>
    <property type="match status" value="1"/>
</dbReference>
<comment type="caution">
    <text evidence="2">The sequence shown here is derived from an EMBL/GenBank/DDBJ whole genome shotgun (WGS) entry which is preliminary data.</text>
</comment>
<feature type="domain" description="AB hydrolase-1" evidence="1">
    <location>
        <begin position="34"/>
        <end position="279"/>
    </location>
</feature>
<reference evidence="2 3" key="1">
    <citation type="submission" date="2019-03" db="EMBL/GenBank/DDBJ databases">
        <title>Genomic Encyclopedia of Type Strains, Phase IV (KMG-IV): sequencing the most valuable type-strain genomes for metagenomic binning, comparative biology and taxonomic classification.</title>
        <authorList>
            <person name="Goeker M."/>
        </authorList>
    </citation>
    <scope>NUCLEOTIDE SEQUENCE [LARGE SCALE GENOMIC DNA]</scope>
    <source>
        <strain evidence="2 3">DSM 103792</strain>
    </source>
</reference>
<gene>
    <name evidence="2" type="ORF">EV696_11545</name>
</gene>
<accession>A0A4R6UGU8</accession>
<protein>
    <submittedName>
        <fullName evidence="2">Pimeloyl-ACP methyl ester carboxylesterase</fullName>
    </submittedName>
</protein>
<organism evidence="2 3">
    <name type="scientific">Permianibacter aggregans</name>
    <dbReference type="NCBI Taxonomy" id="1510150"/>
    <lineage>
        <taxon>Bacteria</taxon>
        <taxon>Pseudomonadati</taxon>
        <taxon>Pseudomonadota</taxon>
        <taxon>Gammaproteobacteria</taxon>
        <taxon>Pseudomonadales</taxon>
        <taxon>Pseudomonadaceae</taxon>
        <taxon>Permianibacter</taxon>
    </lineage>
</organism>
<dbReference type="Gene3D" id="3.40.50.1820">
    <property type="entry name" value="alpha/beta hydrolase"/>
    <property type="match status" value="1"/>
</dbReference>
<dbReference type="InterPro" id="IPR000639">
    <property type="entry name" value="Epox_hydrolase-like"/>
</dbReference>
<dbReference type="PANTHER" id="PTHR43798">
    <property type="entry name" value="MONOACYLGLYCEROL LIPASE"/>
    <property type="match status" value="1"/>
</dbReference>
<dbReference type="PRINTS" id="PR00412">
    <property type="entry name" value="EPOXHYDRLASE"/>
</dbReference>
<dbReference type="Proteomes" id="UP000295375">
    <property type="component" value="Unassembled WGS sequence"/>
</dbReference>
<dbReference type="GO" id="GO:0047372">
    <property type="term" value="F:monoacylglycerol lipase activity"/>
    <property type="evidence" value="ECO:0007669"/>
    <property type="project" value="TreeGrafter"/>
</dbReference>
<dbReference type="SUPFAM" id="SSF53474">
    <property type="entry name" value="alpha/beta-Hydrolases"/>
    <property type="match status" value="1"/>
</dbReference>
<evidence type="ECO:0000313" key="2">
    <source>
        <dbReference type="EMBL" id="TDQ46051.1"/>
    </source>
</evidence>
<dbReference type="PANTHER" id="PTHR43798:SF33">
    <property type="entry name" value="HYDROLASE, PUTATIVE (AFU_ORTHOLOGUE AFUA_2G14860)-RELATED"/>
    <property type="match status" value="1"/>
</dbReference>
<evidence type="ECO:0000313" key="3">
    <source>
        <dbReference type="Proteomes" id="UP000295375"/>
    </source>
</evidence>
<dbReference type="InterPro" id="IPR000073">
    <property type="entry name" value="AB_hydrolase_1"/>
</dbReference>
<dbReference type="AlphaFoldDB" id="A0A4R6UGU8"/>
<dbReference type="GO" id="GO:0016020">
    <property type="term" value="C:membrane"/>
    <property type="evidence" value="ECO:0007669"/>
    <property type="project" value="TreeGrafter"/>
</dbReference>
<keyword evidence="3" id="KW-1185">Reference proteome</keyword>
<name>A0A4R6UGU8_9GAMM</name>